<dbReference type="Gene3D" id="3.40.50.300">
    <property type="entry name" value="P-loop containing nucleotide triphosphate hydrolases"/>
    <property type="match status" value="1"/>
</dbReference>
<feature type="domain" description="Phosphoribulokinase/uridine kinase" evidence="1">
    <location>
        <begin position="18"/>
        <end position="159"/>
    </location>
</feature>
<dbReference type="InterPro" id="IPR027417">
    <property type="entry name" value="P-loop_NTPase"/>
</dbReference>
<dbReference type="UniPathway" id="UPA00241">
    <property type="reaction ID" value="UER00352"/>
</dbReference>
<evidence type="ECO:0000313" key="2">
    <source>
        <dbReference type="EMBL" id="PVY83782.1"/>
    </source>
</evidence>
<dbReference type="InterPro" id="IPR006083">
    <property type="entry name" value="PRK/URK"/>
</dbReference>
<proteinExistence type="predicted"/>
<dbReference type="EMBL" id="QEKT01000006">
    <property type="protein sequence ID" value="PVY83782.1"/>
    <property type="molecule type" value="Genomic_DNA"/>
</dbReference>
<protein>
    <submittedName>
        <fullName evidence="2">Type I pantothenate kinase</fullName>
    </submittedName>
</protein>
<evidence type="ECO:0000259" key="1">
    <source>
        <dbReference type="Pfam" id="PF00485"/>
    </source>
</evidence>
<reference evidence="2 3" key="1">
    <citation type="submission" date="2018-04" db="EMBL/GenBank/DDBJ databases">
        <title>Genomic Encyclopedia of Type Strains, Phase IV (KMG-IV): sequencing the most valuable type-strain genomes for metagenomic binning, comparative biology and taxonomic classification.</title>
        <authorList>
            <person name="Goeker M."/>
        </authorList>
    </citation>
    <scope>NUCLEOTIDE SEQUENCE [LARGE SCALE GENOMIC DNA]</scope>
    <source>
        <strain evidence="2 3">DSM 28795</strain>
    </source>
</reference>
<dbReference type="PANTHER" id="PTHR10285">
    <property type="entry name" value="URIDINE KINASE"/>
    <property type="match status" value="1"/>
</dbReference>
<dbReference type="SUPFAM" id="SSF52540">
    <property type="entry name" value="P-loop containing nucleoside triphosphate hydrolases"/>
    <property type="match status" value="1"/>
</dbReference>
<dbReference type="AlphaFoldDB" id="A0A2U1D8D4"/>
<keyword evidence="3" id="KW-1185">Reference proteome</keyword>
<gene>
    <name evidence="2" type="ORF">C7384_10699</name>
</gene>
<keyword evidence="2" id="KW-0808">Transferase</keyword>
<dbReference type="GO" id="GO:0005524">
    <property type="term" value="F:ATP binding"/>
    <property type="evidence" value="ECO:0007669"/>
    <property type="project" value="InterPro"/>
</dbReference>
<evidence type="ECO:0000313" key="3">
    <source>
        <dbReference type="Proteomes" id="UP000245433"/>
    </source>
</evidence>
<organism evidence="2 3">
    <name type="scientific">Convivina intestini</name>
    <dbReference type="NCBI Taxonomy" id="1505726"/>
    <lineage>
        <taxon>Bacteria</taxon>
        <taxon>Bacillati</taxon>
        <taxon>Bacillota</taxon>
        <taxon>Bacilli</taxon>
        <taxon>Lactobacillales</taxon>
        <taxon>Lactobacillaceae</taxon>
        <taxon>Convivina</taxon>
    </lineage>
</organism>
<dbReference type="Proteomes" id="UP000245433">
    <property type="component" value="Unassembled WGS sequence"/>
</dbReference>
<dbReference type="GO" id="GO:0016301">
    <property type="term" value="F:kinase activity"/>
    <property type="evidence" value="ECO:0007669"/>
    <property type="project" value="UniProtKB-KW"/>
</dbReference>
<comment type="caution">
    <text evidence="2">The sequence shown here is derived from an EMBL/GenBank/DDBJ whole genome shotgun (WGS) entry which is preliminary data.</text>
</comment>
<name>A0A2U1D8D4_9LACO</name>
<sequence>MDELVNQILAKYQQRFFVVALSGSVAVGKSSFAEQLAEKLSNRGLDCQVVSSDHFLYTNQELTTAGIFEQKGFPASYHLDHLVGMLKAFESGEAQVEIPLYEQDFGDIVPDQRQIITRPNILIVEGVVALQLPSNQRDFSIYLDADLDHIKNWYLSRNIMATLSATDNPKSWRYQYRNMPLEQFKNLALAVWETTNQKNLDDYIGPSRQQADVLVHLDRWHQPDRLINQ</sequence>
<accession>A0A2U1D8D4</accession>
<dbReference type="Pfam" id="PF00485">
    <property type="entry name" value="PRK"/>
    <property type="match status" value="1"/>
</dbReference>
<dbReference type="GO" id="GO:0015937">
    <property type="term" value="P:coenzyme A biosynthetic process"/>
    <property type="evidence" value="ECO:0007669"/>
    <property type="project" value="UniProtKB-UniPathway"/>
</dbReference>
<keyword evidence="2" id="KW-0418">Kinase</keyword>
<dbReference type="RefSeq" id="WP_089939013.1">
    <property type="nucleotide sequence ID" value="NZ_CAKOEX010000005.1"/>
</dbReference>
<dbReference type="OrthoDB" id="1550976at2"/>